<dbReference type="Pfam" id="PF00534">
    <property type="entry name" value="Glycos_transf_1"/>
    <property type="match status" value="1"/>
</dbReference>
<proteinExistence type="predicted"/>
<dbReference type="GO" id="GO:0016757">
    <property type="term" value="F:glycosyltransferase activity"/>
    <property type="evidence" value="ECO:0007669"/>
    <property type="project" value="InterPro"/>
</dbReference>
<name>A0A1F4REL0_UNCSA</name>
<organism evidence="3 4">
    <name type="scientific">candidate division WOR-1 bacterium RIFCSPLOWO2_02_FULL_46_20</name>
    <dbReference type="NCBI Taxonomy" id="1802567"/>
    <lineage>
        <taxon>Bacteria</taxon>
        <taxon>Bacillati</taxon>
        <taxon>Saganbacteria</taxon>
    </lineage>
</organism>
<reference evidence="3 4" key="1">
    <citation type="journal article" date="2016" name="Nat. Commun.">
        <title>Thousands of microbial genomes shed light on interconnected biogeochemical processes in an aquifer system.</title>
        <authorList>
            <person name="Anantharaman K."/>
            <person name="Brown C.T."/>
            <person name="Hug L.A."/>
            <person name="Sharon I."/>
            <person name="Castelle C.J."/>
            <person name="Probst A.J."/>
            <person name="Thomas B.C."/>
            <person name="Singh A."/>
            <person name="Wilkins M.J."/>
            <person name="Karaoz U."/>
            <person name="Brodie E.L."/>
            <person name="Williams K.H."/>
            <person name="Hubbard S.S."/>
            <person name="Banfield J.F."/>
        </authorList>
    </citation>
    <scope>NUCLEOTIDE SEQUENCE [LARGE SCALE GENOMIC DNA]</scope>
</reference>
<dbReference type="PANTHER" id="PTHR45947:SF3">
    <property type="entry name" value="SULFOQUINOVOSYL TRANSFERASE SQD2"/>
    <property type="match status" value="1"/>
</dbReference>
<accession>A0A1F4REL0</accession>
<dbReference type="AlphaFoldDB" id="A0A1F4REL0"/>
<evidence type="ECO:0000259" key="2">
    <source>
        <dbReference type="Pfam" id="PF13579"/>
    </source>
</evidence>
<feature type="domain" description="Glycosyltransferase subfamily 4-like N-terminal" evidence="2">
    <location>
        <begin position="15"/>
        <end position="165"/>
    </location>
</feature>
<gene>
    <name evidence="3" type="ORF">A3H38_05505</name>
</gene>
<dbReference type="CDD" id="cd03801">
    <property type="entry name" value="GT4_PimA-like"/>
    <property type="match status" value="1"/>
</dbReference>
<dbReference type="InterPro" id="IPR001296">
    <property type="entry name" value="Glyco_trans_1"/>
</dbReference>
<evidence type="ECO:0008006" key="5">
    <source>
        <dbReference type="Google" id="ProtNLM"/>
    </source>
</evidence>
<dbReference type="InterPro" id="IPR050194">
    <property type="entry name" value="Glycosyltransferase_grp1"/>
</dbReference>
<evidence type="ECO:0000313" key="4">
    <source>
        <dbReference type="Proteomes" id="UP000176938"/>
    </source>
</evidence>
<dbReference type="Proteomes" id="UP000176938">
    <property type="component" value="Unassembled WGS sequence"/>
</dbReference>
<sequence>MKIVMVVPYFYPHTGGTEKYVKDLSMSLTQAGHAVTVISTNLPAEKNAPAEEITEGFKVIRLPAINMFSYLPVTRQKFDLKMLEGYDIVHCHVPSFGFLREVVGKVKQPVIVTYHCDVTVSEKYYGVAIPGWLIKTVEATSNVYARDLLRKADVVYNTTKTYADTSPVLGKVKGVRHIPIGIFHDHIDAMQQKLGLTEKDKNPKQLLWLGRMAGNKGCDYMVMAMPAILAACPDTKLVVCGDGEEKAHINSLIDKLGVRQSIEMLGTVDFAGLVRLFYQSLVYVFPSINRLEAFGIVQLEAFVNNTTVVASDIPGPNAVMDVGTTGLLVPKQDPQAIADAVIPLLKNPQRAIEMGKAGRKLVETKYDWKVIVEQVLDLYKEGLTKKGK</sequence>
<dbReference type="Pfam" id="PF13579">
    <property type="entry name" value="Glyco_trans_4_4"/>
    <property type="match status" value="1"/>
</dbReference>
<dbReference type="InterPro" id="IPR028098">
    <property type="entry name" value="Glyco_trans_4-like_N"/>
</dbReference>
<evidence type="ECO:0000259" key="1">
    <source>
        <dbReference type="Pfam" id="PF00534"/>
    </source>
</evidence>
<dbReference type="Gene3D" id="3.40.50.2000">
    <property type="entry name" value="Glycogen Phosphorylase B"/>
    <property type="match status" value="2"/>
</dbReference>
<dbReference type="SUPFAM" id="SSF53756">
    <property type="entry name" value="UDP-Glycosyltransferase/glycogen phosphorylase"/>
    <property type="match status" value="1"/>
</dbReference>
<feature type="domain" description="Glycosyl transferase family 1" evidence="1">
    <location>
        <begin position="198"/>
        <end position="360"/>
    </location>
</feature>
<dbReference type="EMBL" id="METP01000016">
    <property type="protein sequence ID" value="OGC06625.1"/>
    <property type="molecule type" value="Genomic_DNA"/>
</dbReference>
<dbReference type="PANTHER" id="PTHR45947">
    <property type="entry name" value="SULFOQUINOVOSYL TRANSFERASE SQD2"/>
    <property type="match status" value="1"/>
</dbReference>
<evidence type="ECO:0000313" key="3">
    <source>
        <dbReference type="EMBL" id="OGC06625.1"/>
    </source>
</evidence>
<comment type="caution">
    <text evidence="3">The sequence shown here is derived from an EMBL/GenBank/DDBJ whole genome shotgun (WGS) entry which is preliminary data.</text>
</comment>
<protein>
    <recommendedName>
        <fullName evidence="5">Glycosyl transferase family 1</fullName>
    </recommendedName>
</protein>